<proteinExistence type="predicted"/>
<accession>A0AB74N7U2</accession>
<sequence>MQDFSLKRNRGRISVKRKSRRNVAFPTARRMKFSSNYLTRAFGGGRLLFGV</sequence>
<dbReference type="Proteomes" id="UP000323012">
    <property type="component" value="Unassembled WGS sequence"/>
</dbReference>
<protein>
    <submittedName>
        <fullName evidence="1">LacZ protein</fullName>
    </submittedName>
</protein>
<dbReference type="SMR" id="A0AB74N7U2"/>
<reference evidence="1 2" key="1">
    <citation type="submission" date="2019-08" db="EMBL/GenBank/DDBJ databases">
        <title>Whole genome sequencing of Aggregatibacter actinomycetemcomitans cultured from blood stream infections in Denmark reveals a novel phylogenetic lineage expressing serotype a membrane O polysaccharide.</title>
        <authorList>
            <person name="Nedergaard S."/>
            <person name="Kobel C.M."/>
            <person name="Nielsen M.B."/>
            <person name="Moeller R.T."/>
            <person name="Jensen A.B."/>
            <person name="Noerskov-Lauritsen N."/>
        </authorList>
    </citation>
    <scope>NUCLEOTIDE SEQUENCE [LARGE SCALE GENOMIC DNA]</scope>
    <source>
        <strain evidence="1 2">PN_563</strain>
    </source>
</reference>
<comment type="caution">
    <text evidence="1">The sequence shown here is derived from an EMBL/GenBank/DDBJ whole genome shotgun (WGS) entry which is preliminary data.</text>
</comment>
<evidence type="ECO:0000313" key="2">
    <source>
        <dbReference type="Proteomes" id="UP000323012"/>
    </source>
</evidence>
<organism evidence="1 2">
    <name type="scientific">Aggregatibacter actinomycetemcomitans</name>
    <name type="common">Actinobacillus actinomycetemcomitans</name>
    <name type="synonym">Haemophilus actinomycetemcomitans</name>
    <dbReference type="NCBI Taxonomy" id="714"/>
    <lineage>
        <taxon>Bacteria</taxon>
        <taxon>Pseudomonadati</taxon>
        <taxon>Pseudomonadota</taxon>
        <taxon>Gammaproteobacteria</taxon>
        <taxon>Pasteurellales</taxon>
        <taxon>Pasteurellaceae</taxon>
        <taxon>Aggregatibacter</taxon>
    </lineage>
</organism>
<dbReference type="AlphaFoldDB" id="A0AB74N7U2"/>
<name>A0AB74N7U2_AGGAC</name>
<gene>
    <name evidence="1" type="ORF">FXB79_00760</name>
</gene>
<evidence type="ECO:0000313" key="1">
    <source>
        <dbReference type="EMBL" id="TYA40064.1"/>
    </source>
</evidence>
<dbReference type="EMBL" id="VSED01000001">
    <property type="protein sequence ID" value="TYA40064.1"/>
    <property type="molecule type" value="Genomic_DNA"/>
</dbReference>